<dbReference type="CDD" id="cd00614">
    <property type="entry name" value="CGS_like"/>
    <property type="match status" value="1"/>
</dbReference>
<comment type="caution">
    <text evidence="5">The sequence shown here is derived from an EMBL/GenBank/DDBJ whole genome shotgun (WGS) entry which is preliminary data.</text>
</comment>
<dbReference type="InterPro" id="IPR054542">
    <property type="entry name" value="Cys_met_metab_PP"/>
</dbReference>
<dbReference type="SUPFAM" id="SSF53383">
    <property type="entry name" value="PLP-dependent transferases"/>
    <property type="match status" value="1"/>
</dbReference>
<evidence type="ECO:0000313" key="5">
    <source>
        <dbReference type="EMBL" id="MFC1432683.1"/>
    </source>
</evidence>
<proteinExistence type="inferred from homology"/>
<accession>A0ABV6X307</accession>
<dbReference type="GO" id="GO:0003962">
    <property type="term" value="F:cystathionine gamma-synthase activity"/>
    <property type="evidence" value="ECO:0007669"/>
    <property type="project" value="UniProtKB-EC"/>
</dbReference>
<reference evidence="5 6" key="1">
    <citation type="submission" date="2024-09" db="EMBL/GenBank/DDBJ databases">
        <authorList>
            <person name="Lee S.D."/>
        </authorList>
    </citation>
    <scope>NUCLEOTIDE SEQUENCE [LARGE SCALE GENOMIC DNA]</scope>
    <source>
        <strain evidence="5 6">N1-3</strain>
    </source>
</reference>
<comment type="similarity">
    <text evidence="2 4">Belongs to the trans-sulfuration enzymes family.</text>
</comment>
<gene>
    <name evidence="5" type="ORF">ACEZDB_18725</name>
</gene>
<dbReference type="Proteomes" id="UP001592530">
    <property type="component" value="Unassembled WGS sequence"/>
</dbReference>
<dbReference type="Pfam" id="PF01053">
    <property type="entry name" value="Cys_Met_Meta_PP"/>
    <property type="match status" value="1"/>
</dbReference>
<dbReference type="InterPro" id="IPR015422">
    <property type="entry name" value="PyrdxlP-dep_Trfase_small"/>
</dbReference>
<dbReference type="InterPro" id="IPR015424">
    <property type="entry name" value="PyrdxlP-dep_Trfase"/>
</dbReference>
<dbReference type="InterPro" id="IPR000277">
    <property type="entry name" value="Cys/Met-Metab_PyrdxlP-dep_enz"/>
</dbReference>
<dbReference type="NCBIfam" id="NF005871">
    <property type="entry name" value="PRK07811.1"/>
    <property type="match status" value="1"/>
</dbReference>
<evidence type="ECO:0000256" key="1">
    <source>
        <dbReference type="ARBA" id="ARBA00001933"/>
    </source>
</evidence>
<dbReference type="InterPro" id="IPR015421">
    <property type="entry name" value="PyrdxlP-dep_Trfase_major"/>
</dbReference>
<keyword evidence="3 4" id="KW-0663">Pyridoxal phosphate</keyword>
<dbReference type="Gene3D" id="3.90.1150.10">
    <property type="entry name" value="Aspartate Aminotransferase, domain 1"/>
    <property type="match status" value="1"/>
</dbReference>
<organism evidence="5 6">
    <name type="scientific">Streptacidiphilus alkalitolerans</name>
    <dbReference type="NCBI Taxonomy" id="3342712"/>
    <lineage>
        <taxon>Bacteria</taxon>
        <taxon>Bacillati</taxon>
        <taxon>Actinomycetota</taxon>
        <taxon>Actinomycetes</taxon>
        <taxon>Kitasatosporales</taxon>
        <taxon>Streptomycetaceae</taxon>
        <taxon>Streptacidiphilus</taxon>
    </lineage>
</organism>
<dbReference type="PANTHER" id="PTHR11808">
    <property type="entry name" value="TRANS-SULFURATION ENZYME FAMILY MEMBER"/>
    <property type="match status" value="1"/>
</dbReference>
<dbReference type="PIRSF" id="PIRSF001434">
    <property type="entry name" value="CGS"/>
    <property type="match status" value="1"/>
</dbReference>
<comment type="cofactor">
    <cofactor evidence="1 4">
        <name>pyridoxal 5'-phosphate</name>
        <dbReference type="ChEBI" id="CHEBI:597326"/>
    </cofactor>
</comment>
<evidence type="ECO:0000256" key="4">
    <source>
        <dbReference type="RuleBase" id="RU362118"/>
    </source>
</evidence>
<evidence type="ECO:0000313" key="6">
    <source>
        <dbReference type="Proteomes" id="UP001592530"/>
    </source>
</evidence>
<dbReference type="PROSITE" id="PS00868">
    <property type="entry name" value="CYS_MET_METAB_PP"/>
    <property type="match status" value="1"/>
</dbReference>
<dbReference type="Gene3D" id="3.40.640.10">
    <property type="entry name" value="Type I PLP-dependent aspartate aminotransferase-like (Major domain)"/>
    <property type="match status" value="1"/>
</dbReference>
<name>A0ABV6X307_9ACTN</name>
<dbReference type="EMBL" id="JBHEZY010000007">
    <property type="protein sequence ID" value="MFC1432683.1"/>
    <property type="molecule type" value="Genomic_DNA"/>
</dbReference>
<evidence type="ECO:0000256" key="3">
    <source>
        <dbReference type="ARBA" id="ARBA00022898"/>
    </source>
</evidence>
<dbReference type="EC" id="2.5.1.48" evidence="5"/>
<protein>
    <submittedName>
        <fullName evidence="5">Cystathionine gamma-synthase</fullName>
        <ecNumber evidence="5">2.5.1.48</ecNumber>
    </submittedName>
</protein>
<keyword evidence="5" id="KW-0808">Transferase</keyword>
<dbReference type="RefSeq" id="WP_380554760.1">
    <property type="nucleotide sequence ID" value="NZ_JBHEZY010000007.1"/>
</dbReference>
<sequence length="387" mass="41144">MSTEHPHEHDYAFETLAIHAGQEADPQTGAVVTPIYQVSTYKQDGVGVLRGGYEYSRSANPTRTALEQNLAALDGGRRGLAFASGLAAEDCLLRTVTKPGDHIVIPNDAYGGTFRLFDKVLSRWGVEWSVADTHHPESVRAAIRPNTKVIWVETPSNPLLGITDIAAVAHIAQEAGATFVVDNTFASPYLQQPLALGADVVVYSTTKYMGGHSDVVGGALVTDDAALGDELAYHQNAMGAIAGPFDAWLVLRGIKTLGVRMDRHSENAARVAAFLAEHPKVSQVLYPGLPSHAGHDIAVKQMKAFGGMVSFRHRDGEEAAVEVCNRAALFTLGESLGGVESLIEHPGRMTHASVAGSALEVPADLVRLSVGIESADDLLADLSDALR</sequence>
<evidence type="ECO:0000256" key="2">
    <source>
        <dbReference type="ARBA" id="ARBA00009077"/>
    </source>
</evidence>
<dbReference type="PANTHER" id="PTHR11808:SF15">
    <property type="entry name" value="CYSTATHIONINE GAMMA-LYASE"/>
    <property type="match status" value="1"/>
</dbReference>